<dbReference type="InterPro" id="IPR036653">
    <property type="entry name" value="CinA-like_C"/>
</dbReference>
<dbReference type="EMBL" id="JACCAE010000001">
    <property type="protein sequence ID" value="NYF99348.1"/>
    <property type="molecule type" value="Genomic_DNA"/>
</dbReference>
<dbReference type="Proteomes" id="UP000554054">
    <property type="component" value="Unassembled WGS sequence"/>
</dbReference>
<proteinExistence type="predicted"/>
<dbReference type="Pfam" id="PF02464">
    <property type="entry name" value="CinA"/>
    <property type="match status" value="1"/>
</dbReference>
<organism evidence="2 3">
    <name type="scientific">Janibacter cremeus</name>
    <dbReference type="NCBI Taxonomy" id="1285192"/>
    <lineage>
        <taxon>Bacteria</taxon>
        <taxon>Bacillati</taxon>
        <taxon>Actinomycetota</taxon>
        <taxon>Actinomycetes</taxon>
        <taxon>Micrococcales</taxon>
        <taxon>Intrasporangiaceae</taxon>
        <taxon>Janibacter</taxon>
    </lineage>
</organism>
<comment type="caution">
    <text evidence="2">The sequence shown here is derived from an EMBL/GenBank/DDBJ whole genome shotgun (WGS) entry which is preliminary data.</text>
</comment>
<name>A0A852VTS1_9MICO</name>
<dbReference type="InterPro" id="IPR008136">
    <property type="entry name" value="CinA_C"/>
</dbReference>
<accession>A0A852VTS1</accession>
<evidence type="ECO:0000313" key="3">
    <source>
        <dbReference type="Proteomes" id="UP000554054"/>
    </source>
</evidence>
<gene>
    <name evidence="2" type="ORF">BJY20_002740</name>
</gene>
<protein>
    <submittedName>
        <fullName evidence="2">Nicotinamide-nucleotide amidase</fullName>
        <ecNumber evidence="2">3.5.1.42</ecNumber>
    </submittedName>
</protein>
<keyword evidence="2" id="KW-0378">Hydrolase</keyword>
<dbReference type="SUPFAM" id="SSF142433">
    <property type="entry name" value="CinA-like"/>
    <property type="match status" value="1"/>
</dbReference>
<dbReference type="GO" id="GO:0019159">
    <property type="term" value="F:nicotinamide-nucleotide amidase activity"/>
    <property type="evidence" value="ECO:0007669"/>
    <property type="project" value="UniProtKB-EC"/>
</dbReference>
<dbReference type="EC" id="3.5.1.42" evidence="2"/>
<evidence type="ECO:0000313" key="2">
    <source>
        <dbReference type="EMBL" id="NYF99348.1"/>
    </source>
</evidence>
<evidence type="ECO:0000259" key="1">
    <source>
        <dbReference type="Pfam" id="PF02464"/>
    </source>
</evidence>
<dbReference type="NCBIfam" id="TIGR00199">
    <property type="entry name" value="PncC_domain"/>
    <property type="match status" value="1"/>
</dbReference>
<feature type="domain" description="CinA C-terminal" evidence="1">
    <location>
        <begin position="11"/>
        <end position="153"/>
    </location>
</feature>
<dbReference type="Gene3D" id="3.90.950.20">
    <property type="entry name" value="CinA-like"/>
    <property type="match status" value="1"/>
</dbReference>
<keyword evidence="3" id="KW-1185">Reference proteome</keyword>
<sequence length="170" mass="16833">MATEPHTEAGRLLEGLTARGWSLGTAESLTGGLLAATFVAVAGASQVFRGSVVAYDPGVKIDVLGVPAELVERVGTVAQEVAAQMALGARRVLGVDVALATTGVAGPGPSEGHPAGTVWLACAAPTGVTTRVLALTGDRPQVRTDAVLAALVLGHEVALSADGGPMYGGA</sequence>
<dbReference type="AlphaFoldDB" id="A0A852VTS1"/>
<dbReference type="RefSeq" id="WP_185992055.1">
    <property type="nucleotide sequence ID" value="NZ_JACCAE010000001.1"/>
</dbReference>
<reference evidence="2 3" key="1">
    <citation type="submission" date="2020-07" db="EMBL/GenBank/DDBJ databases">
        <title>Sequencing the genomes of 1000 actinobacteria strains.</title>
        <authorList>
            <person name="Klenk H.-P."/>
        </authorList>
    </citation>
    <scope>NUCLEOTIDE SEQUENCE [LARGE SCALE GENOMIC DNA]</scope>
    <source>
        <strain evidence="2 3">DSM 26154</strain>
    </source>
</reference>